<sequence>MPKNLAIILIAAASAVGLLLGTVIGWFGHQRYLAGQLEAAFSDAADAIAEDFDDMADDDLGETSRLTDGPPEGDPDDGAFTYTATDVKSTGTYRDDSCGETVKAVGEHVVIKMEAENTGRAPATPPSGSYDHVYAYDADGVQFSVHSDICGYADETNPGNSTKYELVFDVPEGTELTALELGSDAGGDIAVVELG</sequence>
<dbReference type="AlphaFoldDB" id="A0A7W9YN82"/>
<protein>
    <recommendedName>
        <fullName evidence="5">DUF4352 domain-containing protein</fullName>
    </recommendedName>
</protein>
<accession>A0A7W9YN82</accession>
<evidence type="ECO:0000313" key="3">
    <source>
        <dbReference type="EMBL" id="MBB6174191.1"/>
    </source>
</evidence>
<evidence type="ECO:0008006" key="5">
    <source>
        <dbReference type="Google" id="ProtNLM"/>
    </source>
</evidence>
<dbReference type="Proteomes" id="UP000546642">
    <property type="component" value="Unassembled WGS sequence"/>
</dbReference>
<name>A0A7W9YN82_9ACTN</name>
<keyword evidence="4" id="KW-1185">Reference proteome</keyword>
<keyword evidence="1" id="KW-0732">Signal</keyword>
<dbReference type="InterPro" id="IPR029050">
    <property type="entry name" value="Immunoprotect_excell_Ig-like"/>
</dbReference>
<dbReference type="RefSeq" id="WP_184078072.1">
    <property type="nucleotide sequence ID" value="NZ_JACHDS010000001.1"/>
</dbReference>
<evidence type="ECO:0000256" key="2">
    <source>
        <dbReference type="SAM" id="MobiDB-lite"/>
    </source>
</evidence>
<gene>
    <name evidence="3" type="ORF">HNR23_004251</name>
</gene>
<feature type="region of interest" description="Disordered" evidence="2">
    <location>
        <begin position="57"/>
        <end position="80"/>
    </location>
</feature>
<dbReference type="Gene3D" id="2.60.40.1240">
    <property type="match status" value="1"/>
</dbReference>
<evidence type="ECO:0000256" key="1">
    <source>
        <dbReference type="ARBA" id="ARBA00022729"/>
    </source>
</evidence>
<proteinExistence type="predicted"/>
<evidence type="ECO:0000313" key="4">
    <source>
        <dbReference type="Proteomes" id="UP000546642"/>
    </source>
</evidence>
<dbReference type="EMBL" id="JACHDS010000001">
    <property type="protein sequence ID" value="MBB6174191.1"/>
    <property type="molecule type" value="Genomic_DNA"/>
</dbReference>
<comment type="caution">
    <text evidence="3">The sequence shown here is derived from an EMBL/GenBank/DDBJ whole genome shotgun (WGS) entry which is preliminary data.</text>
</comment>
<reference evidence="3 4" key="1">
    <citation type="submission" date="2020-08" db="EMBL/GenBank/DDBJ databases">
        <title>Sequencing the genomes of 1000 actinobacteria strains.</title>
        <authorList>
            <person name="Klenk H.-P."/>
        </authorList>
    </citation>
    <scope>NUCLEOTIDE SEQUENCE [LARGE SCALE GENOMIC DNA]</scope>
    <source>
        <strain evidence="3 4">DSM 46659</strain>
    </source>
</reference>
<organism evidence="3 4">
    <name type="scientific">Nocardiopsis mwathae</name>
    <dbReference type="NCBI Taxonomy" id="1472723"/>
    <lineage>
        <taxon>Bacteria</taxon>
        <taxon>Bacillati</taxon>
        <taxon>Actinomycetota</taxon>
        <taxon>Actinomycetes</taxon>
        <taxon>Streptosporangiales</taxon>
        <taxon>Nocardiopsidaceae</taxon>
        <taxon>Nocardiopsis</taxon>
    </lineage>
</organism>